<evidence type="ECO:0000256" key="12">
    <source>
        <dbReference type="ARBA" id="ARBA00023065"/>
    </source>
</evidence>
<dbReference type="NCBIfam" id="NF003749">
    <property type="entry name" value="PRK05346.1-5"/>
    <property type="match status" value="1"/>
</dbReference>
<evidence type="ECO:0000313" key="19">
    <source>
        <dbReference type="EMBL" id="MCK0536503.1"/>
    </source>
</evidence>
<reference evidence="19" key="1">
    <citation type="submission" date="2022-04" db="EMBL/GenBank/DDBJ databases">
        <title>Alcanivorax sp. CY1518 draft genome sequence.</title>
        <authorList>
            <person name="Zhao G."/>
            <person name="An M."/>
        </authorList>
    </citation>
    <scope>NUCLEOTIDE SEQUENCE</scope>
    <source>
        <strain evidence="19">CY1518</strain>
    </source>
</reference>
<evidence type="ECO:0000256" key="16">
    <source>
        <dbReference type="HAMAP-Rule" id="MF_00427"/>
    </source>
</evidence>
<keyword evidence="1 16" id="KW-0813">Transport</keyword>
<accession>A0ABT0E3V9</accession>
<feature type="modified residue" description="FMN phosphoryl threonine" evidence="16">
    <location>
        <position position="226"/>
    </location>
</feature>
<evidence type="ECO:0000256" key="10">
    <source>
        <dbReference type="ARBA" id="ARBA00023027"/>
    </source>
</evidence>
<keyword evidence="3" id="KW-0997">Cell inner membrane</keyword>
<feature type="transmembrane region" description="Helical" evidence="16">
    <location>
        <begin position="12"/>
        <end position="33"/>
    </location>
</feature>
<dbReference type="Pfam" id="PF04205">
    <property type="entry name" value="FMN_bind"/>
    <property type="match status" value="1"/>
</dbReference>
<dbReference type="EMBL" id="JALKII010000001">
    <property type="protein sequence ID" value="MCK0536503.1"/>
    <property type="molecule type" value="Genomic_DNA"/>
</dbReference>
<dbReference type="RefSeq" id="WP_246947771.1">
    <property type="nucleotide sequence ID" value="NZ_JALKII010000001.1"/>
</dbReference>
<comment type="similarity">
    <text evidence="16 17">Belongs to the NqrC family.</text>
</comment>
<evidence type="ECO:0000256" key="1">
    <source>
        <dbReference type="ARBA" id="ARBA00022448"/>
    </source>
</evidence>
<evidence type="ECO:0000259" key="18">
    <source>
        <dbReference type="SMART" id="SM00900"/>
    </source>
</evidence>
<comment type="caution">
    <text evidence="16">Lacks conserved residue(s) required for the propagation of feature annotation.</text>
</comment>
<evidence type="ECO:0000256" key="15">
    <source>
        <dbReference type="ARBA" id="ARBA00023201"/>
    </source>
</evidence>
<dbReference type="PANTHER" id="PTHR37838">
    <property type="entry name" value="NA(+)-TRANSLOCATING NADH-QUINONE REDUCTASE SUBUNIT C"/>
    <property type="match status" value="1"/>
</dbReference>
<name>A0ABT0E3V9_9GAMM</name>
<sequence length="265" mass="28830">MAFDKDSIGGTLAAALVLCIVCGVVVSTAAVALRPQQEANRILDRQSNVLRAAGRYSPEIDIAAEFEKIEHRFVDLRTGEEVEMPADYDQQGAASDPEQSTLLTQSEDIARVRRVPHVGEVYLARDEQGELESIILPVHGYGLWSTMYGFLSLEADANTIAGLVFYEHGETPGLGGEIDNPRWRQLWQGKQLLNDEGEVAIQVVKGSVDERAPGAETRVDGLSGATLTSVGVSNMVRFWVGENGFGPFLERLRESSSAALDQGVR</sequence>
<dbReference type="Proteomes" id="UP001165524">
    <property type="component" value="Unassembled WGS sequence"/>
</dbReference>
<keyword evidence="10 16" id="KW-0520">NAD</keyword>
<comment type="subunit">
    <text evidence="16 17">Composed of six subunits; NqrA, NqrB, NqrC, NqrD, NqrE and NqrF.</text>
</comment>
<dbReference type="NCBIfam" id="TIGR01938">
    <property type="entry name" value="nqrC"/>
    <property type="match status" value="1"/>
</dbReference>
<comment type="cofactor">
    <cofactor evidence="16 17">
        <name>FMN</name>
        <dbReference type="ChEBI" id="CHEBI:58210"/>
    </cofactor>
</comment>
<keyword evidence="11 16" id="KW-0915">Sodium</keyword>
<evidence type="ECO:0000256" key="13">
    <source>
        <dbReference type="ARBA" id="ARBA00023075"/>
    </source>
</evidence>
<keyword evidence="5 16" id="KW-0285">Flavoprotein</keyword>
<dbReference type="HAMAP" id="MF_00427">
    <property type="entry name" value="NqrC"/>
    <property type="match status" value="1"/>
</dbReference>
<keyword evidence="7 16" id="KW-0812">Transmembrane</keyword>
<dbReference type="SMART" id="SM00900">
    <property type="entry name" value="FMN_bind"/>
    <property type="match status" value="1"/>
</dbReference>
<keyword evidence="14 16" id="KW-0472">Membrane</keyword>
<dbReference type="EC" id="7.2.1.1" evidence="16 17"/>
<dbReference type="InterPro" id="IPR007329">
    <property type="entry name" value="FMN-bd"/>
</dbReference>
<keyword evidence="13 16" id="KW-0830">Ubiquinone</keyword>
<evidence type="ECO:0000256" key="5">
    <source>
        <dbReference type="ARBA" id="ARBA00022630"/>
    </source>
</evidence>
<dbReference type="PIRSF" id="PIRSF009437">
    <property type="entry name" value="NQR-1_subunit_C"/>
    <property type="match status" value="1"/>
</dbReference>
<comment type="subcellular location">
    <subcellularLocation>
        <location evidence="16">Cell membrane</location>
        <topology evidence="16">Single-pass membrane protein</topology>
    </subcellularLocation>
</comment>
<dbReference type="InterPro" id="IPR010204">
    <property type="entry name" value="NqrC"/>
</dbReference>
<keyword evidence="2 16" id="KW-1003">Cell membrane</keyword>
<proteinExistence type="inferred from homology"/>
<keyword evidence="12 16" id="KW-0406">Ion transport</keyword>
<organism evidence="19 20">
    <name type="scientific">Alcanivorax quisquiliarum</name>
    <dbReference type="NCBI Taxonomy" id="2933565"/>
    <lineage>
        <taxon>Bacteria</taxon>
        <taxon>Pseudomonadati</taxon>
        <taxon>Pseudomonadota</taxon>
        <taxon>Gammaproteobacteria</taxon>
        <taxon>Oceanospirillales</taxon>
        <taxon>Alcanivoracaceae</taxon>
        <taxon>Alcanivorax</taxon>
    </lineage>
</organism>
<protein>
    <recommendedName>
        <fullName evidence="16 17">Na(+)-translocating NADH-quinone reductase subunit C</fullName>
        <shortName evidence="16 17">Na(+)-NQR subunit C</shortName>
        <shortName evidence="16 17">Na(+)-translocating NQR subunit C</shortName>
        <ecNumber evidence="16 17">7.2.1.1</ecNumber>
    </recommendedName>
    <alternativeName>
        <fullName evidence="16 17">NQR complex subunit C</fullName>
    </alternativeName>
    <alternativeName>
        <fullName evidence="16 17">NQR-1 subunit C</fullName>
    </alternativeName>
</protein>
<comment type="catalytic activity">
    <reaction evidence="16 17">
        <text>a ubiquinone + n Na(+)(in) + NADH + H(+) = a ubiquinol + n Na(+)(out) + NAD(+)</text>
        <dbReference type="Rhea" id="RHEA:47748"/>
        <dbReference type="Rhea" id="RHEA-COMP:9565"/>
        <dbReference type="Rhea" id="RHEA-COMP:9566"/>
        <dbReference type="ChEBI" id="CHEBI:15378"/>
        <dbReference type="ChEBI" id="CHEBI:16389"/>
        <dbReference type="ChEBI" id="CHEBI:17976"/>
        <dbReference type="ChEBI" id="CHEBI:29101"/>
        <dbReference type="ChEBI" id="CHEBI:57540"/>
        <dbReference type="ChEBI" id="CHEBI:57945"/>
        <dbReference type="EC" id="7.2.1.1"/>
    </reaction>
</comment>
<evidence type="ECO:0000256" key="4">
    <source>
        <dbReference type="ARBA" id="ARBA00022553"/>
    </source>
</evidence>
<gene>
    <name evidence="16" type="primary">nqrC</name>
    <name evidence="19" type="ORF">MU846_02150</name>
</gene>
<evidence type="ECO:0000256" key="3">
    <source>
        <dbReference type="ARBA" id="ARBA00022519"/>
    </source>
</evidence>
<dbReference type="PANTHER" id="PTHR37838:SF1">
    <property type="entry name" value="NA(+)-TRANSLOCATING NADH-QUINONE REDUCTASE SUBUNIT C"/>
    <property type="match status" value="1"/>
</dbReference>
<evidence type="ECO:0000313" key="20">
    <source>
        <dbReference type="Proteomes" id="UP001165524"/>
    </source>
</evidence>
<comment type="caution">
    <text evidence="19">The sequence shown here is derived from an EMBL/GenBank/DDBJ whole genome shotgun (WGS) entry which is preliminary data.</text>
</comment>
<keyword evidence="15 16" id="KW-0739">Sodium transport</keyword>
<evidence type="ECO:0000256" key="2">
    <source>
        <dbReference type="ARBA" id="ARBA00022475"/>
    </source>
</evidence>
<evidence type="ECO:0000256" key="7">
    <source>
        <dbReference type="ARBA" id="ARBA00022692"/>
    </source>
</evidence>
<comment type="function">
    <text evidence="16">NQR complex catalyzes the reduction of ubiquinone-1 to ubiquinol by two successive reactions, coupled with the transport of Na(+) ions from the cytoplasm to the periplasm. NqrA to NqrE are probably involved in the second step, the conversion of ubisemiquinone to ubiquinol.</text>
</comment>
<evidence type="ECO:0000256" key="9">
    <source>
        <dbReference type="ARBA" id="ARBA00022989"/>
    </source>
</evidence>
<keyword evidence="4 16" id="KW-0597">Phosphoprotein</keyword>
<keyword evidence="6 16" id="KW-0288">FMN</keyword>
<keyword evidence="20" id="KW-1185">Reference proteome</keyword>
<evidence type="ECO:0000256" key="17">
    <source>
        <dbReference type="PIRNR" id="PIRNR009437"/>
    </source>
</evidence>
<evidence type="ECO:0000256" key="14">
    <source>
        <dbReference type="ARBA" id="ARBA00023136"/>
    </source>
</evidence>
<evidence type="ECO:0000256" key="8">
    <source>
        <dbReference type="ARBA" id="ARBA00022967"/>
    </source>
</evidence>
<evidence type="ECO:0000256" key="6">
    <source>
        <dbReference type="ARBA" id="ARBA00022643"/>
    </source>
</evidence>
<evidence type="ECO:0000256" key="11">
    <source>
        <dbReference type="ARBA" id="ARBA00023053"/>
    </source>
</evidence>
<keyword evidence="8 16" id="KW-1278">Translocase</keyword>
<keyword evidence="9 16" id="KW-1133">Transmembrane helix</keyword>
<feature type="domain" description="FMN-binding" evidence="18">
    <location>
        <begin position="142"/>
        <end position="243"/>
    </location>
</feature>